<proteinExistence type="predicted"/>
<dbReference type="Proteomes" id="UP000499080">
    <property type="component" value="Unassembled WGS sequence"/>
</dbReference>
<evidence type="ECO:0000256" key="1">
    <source>
        <dbReference type="SAM" id="MobiDB-lite"/>
    </source>
</evidence>
<dbReference type="OrthoDB" id="6475849at2759"/>
<dbReference type="AlphaFoldDB" id="A0A4Y2N695"/>
<sequence length="111" mass="12262">MKSITRNHPGKNRCPVSEGTSSHPTAPLHCFGSDITIVLTSMQKKGESLKGKDWGCRPGDPISPIPDDKCVLLCPLLCGFLHYRPRTKPLNSRSLVGLYSPISHSLFRKIH</sequence>
<keyword evidence="3" id="KW-1185">Reference proteome</keyword>
<name>A0A4Y2N695_ARAVE</name>
<organism evidence="2 3">
    <name type="scientific">Araneus ventricosus</name>
    <name type="common">Orbweaver spider</name>
    <name type="synonym">Epeira ventricosa</name>
    <dbReference type="NCBI Taxonomy" id="182803"/>
    <lineage>
        <taxon>Eukaryota</taxon>
        <taxon>Metazoa</taxon>
        <taxon>Ecdysozoa</taxon>
        <taxon>Arthropoda</taxon>
        <taxon>Chelicerata</taxon>
        <taxon>Arachnida</taxon>
        <taxon>Araneae</taxon>
        <taxon>Araneomorphae</taxon>
        <taxon>Entelegynae</taxon>
        <taxon>Araneoidea</taxon>
        <taxon>Araneidae</taxon>
        <taxon>Araneus</taxon>
    </lineage>
</organism>
<comment type="caution">
    <text evidence="2">The sequence shown here is derived from an EMBL/GenBank/DDBJ whole genome shotgun (WGS) entry which is preliminary data.</text>
</comment>
<evidence type="ECO:0000313" key="3">
    <source>
        <dbReference type="Proteomes" id="UP000499080"/>
    </source>
</evidence>
<feature type="region of interest" description="Disordered" evidence="1">
    <location>
        <begin position="1"/>
        <end position="27"/>
    </location>
</feature>
<gene>
    <name evidence="2" type="ORF">AVEN_149984_1</name>
</gene>
<reference evidence="2 3" key="1">
    <citation type="journal article" date="2019" name="Sci. Rep.">
        <title>Orb-weaving spider Araneus ventricosus genome elucidates the spidroin gene catalogue.</title>
        <authorList>
            <person name="Kono N."/>
            <person name="Nakamura H."/>
            <person name="Ohtoshi R."/>
            <person name="Moran D.A.P."/>
            <person name="Shinohara A."/>
            <person name="Yoshida Y."/>
            <person name="Fujiwara M."/>
            <person name="Mori M."/>
            <person name="Tomita M."/>
            <person name="Arakawa K."/>
        </authorList>
    </citation>
    <scope>NUCLEOTIDE SEQUENCE [LARGE SCALE GENOMIC DNA]</scope>
</reference>
<accession>A0A4Y2N695</accession>
<protein>
    <submittedName>
        <fullName evidence="2">Uncharacterized protein</fullName>
    </submittedName>
</protein>
<evidence type="ECO:0000313" key="2">
    <source>
        <dbReference type="EMBL" id="GBN33697.1"/>
    </source>
</evidence>
<dbReference type="EMBL" id="BGPR01008417">
    <property type="protein sequence ID" value="GBN33697.1"/>
    <property type="molecule type" value="Genomic_DNA"/>
</dbReference>